<organism evidence="2">
    <name type="scientific">Rhizobium rhizogenes</name>
    <name type="common">Agrobacterium rhizogenes</name>
    <dbReference type="NCBI Taxonomy" id="359"/>
    <lineage>
        <taxon>Bacteria</taxon>
        <taxon>Pseudomonadati</taxon>
        <taxon>Pseudomonadota</taxon>
        <taxon>Alphaproteobacteria</taxon>
        <taxon>Hyphomicrobiales</taxon>
        <taxon>Rhizobiaceae</taxon>
        <taxon>Rhizobium/Agrobacterium group</taxon>
        <taxon>Rhizobium</taxon>
    </lineage>
</organism>
<name>A0A7S5DQJ5_RHIRH</name>
<accession>A0A7S5DQJ5</accession>
<protein>
    <submittedName>
        <fullName evidence="2">Putative membrane protein</fullName>
    </submittedName>
</protein>
<evidence type="ECO:0000256" key="1">
    <source>
        <dbReference type="SAM" id="Phobius"/>
    </source>
</evidence>
<geneLocation type="plasmid" evidence="2">
    <name>pC6.5b</name>
</geneLocation>
<sequence length="38" mass="4069">MATPFDTTHIRDAALLPVIWIVETAAAVLSVISMMGLL</sequence>
<keyword evidence="1" id="KW-0472">Membrane</keyword>
<evidence type="ECO:0000313" key="2">
    <source>
        <dbReference type="EMBL" id="QCL10254.1"/>
    </source>
</evidence>
<gene>
    <name evidence="2" type="ORF">pC6.5b_360</name>
</gene>
<keyword evidence="1" id="KW-1133">Transmembrane helix</keyword>
<feature type="transmembrane region" description="Helical" evidence="1">
    <location>
        <begin position="14"/>
        <end position="37"/>
    </location>
</feature>
<keyword evidence="2" id="KW-0614">Plasmid</keyword>
<reference evidence="2" key="1">
    <citation type="submission" date="2018-12" db="EMBL/GenBank/DDBJ databases">
        <title>Three Rhizobium rhizogenes strains isolated from the same crown gall tumor carry diverse plasmids.</title>
        <authorList>
            <person name="Pulawska J."/>
            <person name="Kuzmanovic N."/>
        </authorList>
    </citation>
    <scope>NUCLEOTIDE SEQUENCE</scope>
    <source>
        <strain evidence="2">C6.5</strain>
        <plasmid evidence="2">pC6.5b</plasmid>
    </source>
</reference>
<keyword evidence="1" id="KW-0812">Transmembrane</keyword>
<dbReference type="EMBL" id="MK318987">
    <property type="protein sequence ID" value="QCL10254.1"/>
    <property type="molecule type" value="Genomic_DNA"/>
</dbReference>
<dbReference type="AlphaFoldDB" id="A0A7S5DQJ5"/>
<proteinExistence type="predicted"/>